<accession>A0ABD0N4X0</accession>
<protein>
    <submittedName>
        <fullName evidence="1">Uncharacterized protein</fullName>
    </submittedName>
</protein>
<comment type="caution">
    <text evidence="1">The sequence shown here is derived from an EMBL/GenBank/DDBJ whole genome shotgun (WGS) entry which is preliminary data.</text>
</comment>
<keyword evidence="2" id="KW-1185">Reference proteome</keyword>
<name>A0ABD0N4X0_CIRMR</name>
<feature type="non-terminal residue" evidence="1">
    <location>
        <position position="1"/>
    </location>
</feature>
<sequence>GVLAGNPPTDTGQQVIKLGPAHSEVPLKAAVIQAQLLENLVKLTKLGAPLKDLMDPDTAPNESTPFFGLPYNIKRSYPRNKINVSHFTMRLEPPGRSPSHDTKSRL</sequence>
<feature type="non-terminal residue" evidence="1">
    <location>
        <position position="106"/>
    </location>
</feature>
<organism evidence="1 2">
    <name type="scientific">Cirrhinus mrigala</name>
    <name type="common">Mrigala</name>
    <dbReference type="NCBI Taxonomy" id="683832"/>
    <lineage>
        <taxon>Eukaryota</taxon>
        <taxon>Metazoa</taxon>
        <taxon>Chordata</taxon>
        <taxon>Craniata</taxon>
        <taxon>Vertebrata</taxon>
        <taxon>Euteleostomi</taxon>
        <taxon>Actinopterygii</taxon>
        <taxon>Neopterygii</taxon>
        <taxon>Teleostei</taxon>
        <taxon>Ostariophysi</taxon>
        <taxon>Cypriniformes</taxon>
        <taxon>Cyprinidae</taxon>
        <taxon>Labeoninae</taxon>
        <taxon>Labeonini</taxon>
        <taxon>Cirrhinus</taxon>
    </lineage>
</organism>
<dbReference type="Proteomes" id="UP001529510">
    <property type="component" value="Unassembled WGS sequence"/>
</dbReference>
<dbReference type="AlphaFoldDB" id="A0ABD0N4X0"/>
<reference evidence="1 2" key="1">
    <citation type="submission" date="2024-05" db="EMBL/GenBank/DDBJ databases">
        <title>Genome sequencing and assembly of Indian major carp, Cirrhinus mrigala (Hamilton, 1822).</title>
        <authorList>
            <person name="Mohindra V."/>
            <person name="Chowdhury L.M."/>
            <person name="Lal K."/>
            <person name="Jena J.K."/>
        </authorList>
    </citation>
    <scope>NUCLEOTIDE SEQUENCE [LARGE SCALE GENOMIC DNA]</scope>
    <source>
        <strain evidence="1">CM1030</strain>
        <tissue evidence="1">Blood</tissue>
    </source>
</reference>
<gene>
    <name evidence="1" type="ORF">M9458_047750</name>
</gene>
<proteinExistence type="predicted"/>
<evidence type="ECO:0000313" key="2">
    <source>
        <dbReference type="Proteomes" id="UP001529510"/>
    </source>
</evidence>
<dbReference type="EMBL" id="JAMKFB020000024">
    <property type="protein sequence ID" value="KAL0156504.1"/>
    <property type="molecule type" value="Genomic_DNA"/>
</dbReference>
<evidence type="ECO:0000313" key="1">
    <source>
        <dbReference type="EMBL" id="KAL0156504.1"/>
    </source>
</evidence>